<dbReference type="Gene3D" id="1.20.80.10">
    <property type="match status" value="1"/>
</dbReference>
<evidence type="ECO:0000256" key="2">
    <source>
        <dbReference type="ARBA" id="ARBA00023121"/>
    </source>
</evidence>
<dbReference type="InterPro" id="IPR035984">
    <property type="entry name" value="Acyl-CoA-binding_sf"/>
</dbReference>
<dbReference type="GO" id="GO:0006631">
    <property type="term" value="P:fatty acid metabolic process"/>
    <property type="evidence" value="ECO:0007669"/>
    <property type="project" value="TreeGrafter"/>
</dbReference>
<dbReference type="InterPro" id="IPR000582">
    <property type="entry name" value="Acyl-CoA-binding_protein"/>
</dbReference>
<name>A0A137PC31_CONC2</name>
<dbReference type="PANTHER" id="PTHR23310">
    <property type="entry name" value="ACYL-COA-BINDING PROTEIN, ACBP"/>
    <property type="match status" value="1"/>
</dbReference>
<evidence type="ECO:0000313" key="4">
    <source>
        <dbReference type="EMBL" id="KXN72564.1"/>
    </source>
</evidence>
<dbReference type="PANTHER" id="PTHR23310:SF62">
    <property type="entry name" value="ACYL-COA BINDING PROTEIN 1, ISOFORM A"/>
    <property type="match status" value="1"/>
</dbReference>
<comment type="similarity">
    <text evidence="1">Belongs to the ACBP family.</text>
</comment>
<dbReference type="GO" id="GO:0005634">
    <property type="term" value="C:nucleus"/>
    <property type="evidence" value="ECO:0007669"/>
    <property type="project" value="EnsemblFungi"/>
</dbReference>
<dbReference type="EMBL" id="KQ964451">
    <property type="protein sequence ID" value="KXN72564.1"/>
    <property type="molecule type" value="Genomic_DNA"/>
</dbReference>
<dbReference type="InterPro" id="IPR022408">
    <property type="entry name" value="Acyl-CoA-binding_prot_CS"/>
</dbReference>
<proteinExistence type="inferred from homology"/>
<sequence>MSGLNNPEFAKVAEDVKTLTTKPSNDVLLALYAHFKQATVGDNNTSAPGMFDLTGKAKWNAWNDIKGLSQEDATAKYIEIANKAIANQ</sequence>
<dbReference type="PROSITE" id="PS51228">
    <property type="entry name" value="ACB_2"/>
    <property type="match status" value="1"/>
</dbReference>
<evidence type="ECO:0000313" key="5">
    <source>
        <dbReference type="Proteomes" id="UP000070444"/>
    </source>
</evidence>
<dbReference type="OrthoDB" id="346910at2759"/>
<keyword evidence="5" id="KW-1185">Reference proteome</keyword>
<dbReference type="PRINTS" id="PR00689">
    <property type="entry name" value="ACOABINDINGP"/>
</dbReference>
<accession>A0A137PC31</accession>
<dbReference type="InterPro" id="IPR014352">
    <property type="entry name" value="FERM/acyl-CoA-bd_prot_sf"/>
</dbReference>
<dbReference type="STRING" id="796925.A0A137PC31"/>
<dbReference type="GO" id="GO:0000062">
    <property type="term" value="F:fatty-acyl-CoA binding"/>
    <property type="evidence" value="ECO:0007669"/>
    <property type="project" value="InterPro"/>
</dbReference>
<evidence type="ECO:0000256" key="1">
    <source>
        <dbReference type="ARBA" id="ARBA00005567"/>
    </source>
</evidence>
<dbReference type="Pfam" id="PF00887">
    <property type="entry name" value="ACBP"/>
    <property type="match status" value="1"/>
</dbReference>
<dbReference type="OMA" id="RYKFEAW"/>
<dbReference type="SUPFAM" id="SSF47027">
    <property type="entry name" value="Acyl-CoA binding protein"/>
    <property type="match status" value="1"/>
</dbReference>
<evidence type="ECO:0000259" key="3">
    <source>
        <dbReference type="PROSITE" id="PS51228"/>
    </source>
</evidence>
<keyword evidence="2" id="KW-0446">Lipid-binding</keyword>
<protein>
    <submittedName>
        <fullName evidence="4">Acyl-CoA-binding protein</fullName>
    </submittedName>
</protein>
<dbReference type="PROSITE" id="PS00880">
    <property type="entry name" value="ACB_1"/>
    <property type="match status" value="1"/>
</dbReference>
<organism evidence="4 5">
    <name type="scientific">Conidiobolus coronatus (strain ATCC 28846 / CBS 209.66 / NRRL 28638)</name>
    <name type="common">Delacroixia coronata</name>
    <dbReference type="NCBI Taxonomy" id="796925"/>
    <lineage>
        <taxon>Eukaryota</taxon>
        <taxon>Fungi</taxon>
        <taxon>Fungi incertae sedis</taxon>
        <taxon>Zoopagomycota</taxon>
        <taxon>Entomophthoromycotina</taxon>
        <taxon>Entomophthoromycetes</taxon>
        <taxon>Entomophthorales</taxon>
        <taxon>Ancylistaceae</taxon>
        <taxon>Conidiobolus</taxon>
    </lineage>
</organism>
<reference evidence="4 5" key="1">
    <citation type="journal article" date="2015" name="Genome Biol. Evol.">
        <title>Phylogenomic analyses indicate that early fungi evolved digesting cell walls of algal ancestors of land plants.</title>
        <authorList>
            <person name="Chang Y."/>
            <person name="Wang S."/>
            <person name="Sekimoto S."/>
            <person name="Aerts A.L."/>
            <person name="Choi C."/>
            <person name="Clum A."/>
            <person name="LaButti K.M."/>
            <person name="Lindquist E.A."/>
            <person name="Yee Ngan C."/>
            <person name="Ohm R.A."/>
            <person name="Salamov A.A."/>
            <person name="Grigoriev I.V."/>
            <person name="Spatafora J.W."/>
            <person name="Berbee M.L."/>
        </authorList>
    </citation>
    <scope>NUCLEOTIDE SEQUENCE [LARGE SCALE GENOMIC DNA]</scope>
    <source>
        <strain evidence="4 5">NRRL 28638</strain>
    </source>
</reference>
<feature type="domain" description="ACB" evidence="3">
    <location>
        <begin position="5"/>
        <end position="88"/>
    </location>
</feature>
<dbReference type="AlphaFoldDB" id="A0A137PC31"/>
<dbReference type="Proteomes" id="UP000070444">
    <property type="component" value="Unassembled WGS sequence"/>
</dbReference>
<gene>
    <name evidence="4" type="ORF">CONCODRAFT_56255</name>
</gene>